<evidence type="ECO:0000256" key="4">
    <source>
        <dbReference type="ARBA" id="ARBA00022679"/>
    </source>
</evidence>
<evidence type="ECO:0000313" key="11">
    <source>
        <dbReference type="EMBL" id="MFC3125643.1"/>
    </source>
</evidence>
<dbReference type="Proteomes" id="UP001595593">
    <property type="component" value="Unassembled WGS sequence"/>
</dbReference>
<dbReference type="InterPro" id="IPR000101">
    <property type="entry name" value="GGT_peptidase"/>
</dbReference>
<dbReference type="PANTHER" id="PTHR43199:SF1">
    <property type="entry name" value="GLUTATHIONE HYDROLASE PROENZYME"/>
    <property type="match status" value="1"/>
</dbReference>
<keyword evidence="6 9" id="KW-0865">Zymogen</keyword>
<dbReference type="PROSITE" id="PS00462">
    <property type="entry name" value="G_GLU_TRANSPEPTIDASE"/>
    <property type="match status" value="1"/>
</dbReference>
<comment type="pathway">
    <text evidence="9">Sulfur metabolism; glutathione metabolism.</text>
</comment>
<comment type="catalytic activity">
    <reaction evidence="2 9">
        <text>glutathione + H2O = L-cysteinylglycine + L-glutamate</text>
        <dbReference type="Rhea" id="RHEA:28807"/>
        <dbReference type="ChEBI" id="CHEBI:15377"/>
        <dbReference type="ChEBI" id="CHEBI:29985"/>
        <dbReference type="ChEBI" id="CHEBI:57925"/>
        <dbReference type="ChEBI" id="CHEBI:61694"/>
        <dbReference type="EC" id="3.4.19.13"/>
    </reaction>
</comment>
<dbReference type="InterPro" id="IPR043138">
    <property type="entry name" value="GGT_lsub"/>
</dbReference>
<dbReference type="SUPFAM" id="SSF56235">
    <property type="entry name" value="N-terminal nucleophile aminohydrolases (Ntn hydrolases)"/>
    <property type="match status" value="1"/>
</dbReference>
<dbReference type="EC" id="2.3.2.2" evidence="9"/>
<evidence type="ECO:0000256" key="8">
    <source>
        <dbReference type="ARBA" id="ARBA00047417"/>
    </source>
</evidence>
<evidence type="ECO:0000256" key="1">
    <source>
        <dbReference type="ARBA" id="ARBA00001049"/>
    </source>
</evidence>
<dbReference type="InterPro" id="IPR029055">
    <property type="entry name" value="Ntn_hydrolases_N"/>
</dbReference>
<feature type="region of interest" description="Disordered" evidence="10">
    <location>
        <begin position="1"/>
        <end position="21"/>
    </location>
</feature>
<evidence type="ECO:0000256" key="9">
    <source>
        <dbReference type="RuleBase" id="RU368036"/>
    </source>
</evidence>
<dbReference type="RefSeq" id="WP_379596482.1">
    <property type="nucleotide sequence ID" value="NZ_JBHRTN010000010.1"/>
</dbReference>
<keyword evidence="9" id="KW-0317">Glutathione biosynthesis</keyword>
<dbReference type="Gene3D" id="1.10.246.130">
    <property type="match status" value="1"/>
</dbReference>
<dbReference type="NCBIfam" id="TIGR00066">
    <property type="entry name" value="g_glut_trans"/>
    <property type="match status" value="1"/>
</dbReference>
<keyword evidence="12" id="KW-1185">Reference proteome</keyword>
<accession>A0ABV7FZ00</accession>
<evidence type="ECO:0000313" key="12">
    <source>
        <dbReference type="Proteomes" id="UP001595593"/>
    </source>
</evidence>
<evidence type="ECO:0000256" key="5">
    <source>
        <dbReference type="ARBA" id="ARBA00022801"/>
    </source>
</evidence>
<comment type="similarity">
    <text evidence="3 9">Belongs to the gamma-glutamyltransferase family.</text>
</comment>
<evidence type="ECO:0000256" key="2">
    <source>
        <dbReference type="ARBA" id="ARBA00001089"/>
    </source>
</evidence>
<keyword evidence="4 9" id="KW-0808">Transferase</keyword>
<dbReference type="EMBL" id="JBHRTN010000010">
    <property type="protein sequence ID" value="MFC3125643.1"/>
    <property type="molecule type" value="Genomic_DNA"/>
</dbReference>
<evidence type="ECO:0000256" key="3">
    <source>
        <dbReference type="ARBA" id="ARBA00009381"/>
    </source>
</evidence>
<dbReference type="PRINTS" id="PR01210">
    <property type="entry name" value="GGTRANSPTASE"/>
</dbReference>
<sequence length="565" mass="58675">MNSMPGWRSRAGSPFTCEKGPAQASKGMVVTNHPVASSAGAEMLLAGGNAIDAAIAALFTLTVVEPMMVGPLGGGVAHIRLSDGRHIVMDGLSTAPAAARDTLYRPVSDTLPDYQETEGQANKVGVLAMGVPGALAGWCKALSEHGTLPLRDVIRPAIRAAADGFRVTHYLRGAILDAAADLAADPGLAATFLPGGEALSAGTLLCQPELADSLRMVGDQGPAALHGGAIGGALVAHMAARGGLITMADLERYAVAEREPIIGHYRGFEVLAPPPPSSSGVHVAQMLNILEGFDLRGLGSGSAETIHLLAEALKMAFADRAVATADPAFIKVPVERLTSKAYADERRALLNPDLAQAWAPGIPQAESANTTHVTVADAAGNIVATTQTINSLFGARFTIPGTGLIANNYMFNFDPHPGQALSVAPGKRVFTSMAPTIARRDGKPAFALGLPGGLRIFGSAMQTVINLIDHGMSLQEAVEAPRVWTNGHTLELEPTIAANVDGHLERLGHRVQRVKHIGGGMGAIRFAADGMLEGAACWRADGTPVGIAGGLARADVRFNLEQLRR</sequence>
<evidence type="ECO:0000256" key="6">
    <source>
        <dbReference type="ARBA" id="ARBA00023145"/>
    </source>
</evidence>
<evidence type="ECO:0000256" key="10">
    <source>
        <dbReference type="SAM" id="MobiDB-lite"/>
    </source>
</evidence>
<protein>
    <recommendedName>
        <fullName evidence="9">Glutathione hydrolase proenzyme</fullName>
        <ecNumber evidence="9">2.3.2.2</ecNumber>
        <ecNumber evidence="9">3.4.19.13</ecNumber>
    </recommendedName>
    <component>
        <recommendedName>
            <fullName evidence="9">Glutathione hydrolase large chain</fullName>
        </recommendedName>
    </component>
    <component>
        <recommendedName>
            <fullName evidence="9">Glutathione hydrolase small chain</fullName>
        </recommendedName>
    </component>
</protein>
<dbReference type="PANTHER" id="PTHR43199">
    <property type="entry name" value="GLUTATHIONE HYDROLASE"/>
    <property type="match status" value="1"/>
</dbReference>
<reference evidence="12" key="1">
    <citation type="journal article" date="2019" name="Int. J. Syst. Evol. Microbiol.">
        <title>The Global Catalogue of Microorganisms (GCM) 10K type strain sequencing project: providing services to taxonomists for standard genome sequencing and annotation.</title>
        <authorList>
            <consortium name="The Broad Institute Genomics Platform"/>
            <consortium name="The Broad Institute Genome Sequencing Center for Infectious Disease"/>
            <person name="Wu L."/>
            <person name="Ma J."/>
        </authorList>
    </citation>
    <scope>NUCLEOTIDE SEQUENCE [LARGE SCALE GENOMIC DNA]</scope>
    <source>
        <strain evidence="12">KCTC 52094</strain>
    </source>
</reference>
<organism evidence="11 12">
    <name type="scientific">Teichococcus globiformis</name>
    <dbReference type="NCBI Taxonomy" id="2307229"/>
    <lineage>
        <taxon>Bacteria</taxon>
        <taxon>Pseudomonadati</taxon>
        <taxon>Pseudomonadota</taxon>
        <taxon>Alphaproteobacteria</taxon>
        <taxon>Acetobacterales</taxon>
        <taxon>Roseomonadaceae</taxon>
        <taxon>Roseomonas</taxon>
    </lineage>
</organism>
<keyword evidence="7 9" id="KW-0012">Acyltransferase</keyword>
<dbReference type="GO" id="GO:0103068">
    <property type="term" value="F:leukotriene C4 gamma-glutamyl transferase activity"/>
    <property type="evidence" value="ECO:0007669"/>
    <property type="project" value="UniProtKB-EC"/>
</dbReference>
<gene>
    <name evidence="11" type="primary">ggt</name>
    <name evidence="11" type="ORF">ACFOD4_11255</name>
</gene>
<comment type="subunit">
    <text evidence="9">This enzyme consists of two polypeptide chains, which are synthesized in precursor form from a single polypeptide.</text>
</comment>
<comment type="PTM">
    <text evidence="9">Cleaved by autocatalysis into a large and a small subunit.</text>
</comment>
<dbReference type="Gene3D" id="3.60.20.40">
    <property type="match status" value="1"/>
</dbReference>
<dbReference type="InterPro" id="IPR051792">
    <property type="entry name" value="GGT_bact"/>
</dbReference>
<keyword evidence="5 9" id="KW-0378">Hydrolase</keyword>
<dbReference type="InterPro" id="IPR043137">
    <property type="entry name" value="GGT_ssub_C"/>
</dbReference>
<proteinExistence type="inferred from homology"/>
<dbReference type="InterPro" id="IPR055262">
    <property type="entry name" value="GGT_CS"/>
</dbReference>
<comment type="caution">
    <text evidence="11">The sequence shown here is derived from an EMBL/GenBank/DDBJ whole genome shotgun (WGS) entry which is preliminary data.</text>
</comment>
<dbReference type="Pfam" id="PF01019">
    <property type="entry name" value="G_glu_transpept"/>
    <property type="match status" value="1"/>
</dbReference>
<comment type="catalytic activity">
    <reaction evidence="8 9">
        <text>an N-terminal (5-L-glutamyl)-[peptide] + an alpha-amino acid = 5-L-glutamyl amino acid + an N-terminal L-alpha-aminoacyl-[peptide]</text>
        <dbReference type="Rhea" id="RHEA:23904"/>
        <dbReference type="Rhea" id="RHEA-COMP:9780"/>
        <dbReference type="Rhea" id="RHEA-COMP:9795"/>
        <dbReference type="ChEBI" id="CHEBI:77644"/>
        <dbReference type="ChEBI" id="CHEBI:78597"/>
        <dbReference type="ChEBI" id="CHEBI:78599"/>
        <dbReference type="ChEBI" id="CHEBI:78608"/>
        <dbReference type="EC" id="2.3.2.2"/>
    </reaction>
</comment>
<dbReference type="EC" id="3.4.19.13" evidence="9"/>
<evidence type="ECO:0000256" key="7">
    <source>
        <dbReference type="ARBA" id="ARBA00023315"/>
    </source>
</evidence>
<comment type="catalytic activity">
    <reaction evidence="1 9">
        <text>an S-substituted glutathione + H2O = an S-substituted L-cysteinylglycine + L-glutamate</text>
        <dbReference type="Rhea" id="RHEA:59468"/>
        <dbReference type="ChEBI" id="CHEBI:15377"/>
        <dbReference type="ChEBI" id="CHEBI:29985"/>
        <dbReference type="ChEBI" id="CHEBI:90779"/>
        <dbReference type="ChEBI" id="CHEBI:143103"/>
        <dbReference type="EC" id="3.4.19.13"/>
    </reaction>
</comment>
<name>A0ABV7FZ00_9PROT</name>